<comment type="subunit">
    <text evidence="7">Homotrimer.</text>
</comment>
<comment type="catalytic activity">
    <reaction evidence="1 7 8">
        <text>4-CDP-2-C-methyl-D-erythritol 2-phosphate = 2-C-methyl-D-erythritol 2,4-cyclic diphosphate + CMP</text>
        <dbReference type="Rhea" id="RHEA:23864"/>
        <dbReference type="ChEBI" id="CHEBI:57919"/>
        <dbReference type="ChEBI" id="CHEBI:58483"/>
        <dbReference type="ChEBI" id="CHEBI:60377"/>
        <dbReference type="EC" id="4.6.1.12"/>
    </reaction>
</comment>
<comment type="cofactor">
    <cofactor evidence="7">
        <name>a divalent metal cation</name>
        <dbReference type="ChEBI" id="CHEBI:60240"/>
    </cofactor>
    <text evidence="7">Binds 1 divalent metal cation per subunit.</text>
</comment>
<comment type="pathway">
    <text evidence="2 7">Isoprenoid biosynthesis; isopentenyl diphosphate biosynthesis via DXP pathway; isopentenyl diphosphate from 1-deoxy-D-xylulose 5-phosphate: step 4/6.</text>
</comment>
<evidence type="ECO:0000256" key="1">
    <source>
        <dbReference type="ARBA" id="ARBA00000200"/>
    </source>
</evidence>
<dbReference type="GO" id="GO:0016114">
    <property type="term" value="P:terpenoid biosynthetic process"/>
    <property type="evidence" value="ECO:0007669"/>
    <property type="project" value="InterPro"/>
</dbReference>
<dbReference type="EC" id="4.6.1.12" evidence="3 7"/>
<reference evidence="10" key="2">
    <citation type="journal article" date="2024" name="Environ. Microbiol.">
        <title>Genome analysis and description of Tunturibacter gen. nov. expands the diversity of Terriglobia in tundra soils.</title>
        <authorList>
            <person name="Messyasz A."/>
            <person name="Mannisto M.K."/>
            <person name="Kerkhof L.J."/>
            <person name="Haggblom M.M."/>
        </authorList>
    </citation>
    <scope>NUCLEOTIDE SEQUENCE</scope>
    <source>
        <strain evidence="10">M8UP23</strain>
    </source>
</reference>
<dbReference type="Gene3D" id="3.30.1330.50">
    <property type="entry name" value="2-C-methyl-D-erythritol 2,4-cyclodiphosphate synthase"/>
    <property type="match status" value="1"/>
</dbReference>
<evidence type="ECO:0000256" key="3">
    <source>
        <dbReference type="ARBA" id="ARBA00012579"/>
    </source>
</evidence>
<dbReference type="CDD" id="cd00554">
    <property type="entry name" value="MECDP_synthase"/>
    <property type="match status" value="1"/>
</dbReference>
<feature type="domain" description="2-C-methyl-D-erythritol 2,4-cyclodiphosphate synthase" evidence="9">
    <location>
        <begin position="3"/>
        <end position="153"/>
    </location>
</feature>
<dbReference type="SUPFAM" id="SSF69765">
    <property type="entry name" value="IpsF-like"/>
    <property type="match status" value="1"/>
</dbReference>
<organism evidence="10">
    <name type="scientific">Tunturiibacter empetritectus</name>
    <dbReference type="NCBI Taxonomy" id="3069691"/>
    <lineage>
        <taxon>Bacteria</taxon>
        <taxon>Pseudomonadati</taxon>
        <taxon>Acidobacteriota</taxon>
        <taxon>Terriglobia</taxon>
        <taxon>Terriglobales</taxon>
        <taxon>Acidobacteriaceae</taxon>
        <taxon>Tunturiibacter</taxon>
    </lineage>
</organism>
<dbReference type="InterPro" id="IPR036571">
    <property type="entry name" value="MECDP_synthase_sf"/>
</dbReference>
<evidence type="ECO:0000256" key="7">
    <source>
        <dbReference type="HAMAP-Rule" id="MF_00107"/>
    </source>
</evidence>
<feature type="binding site" evidence="7">
    <location>
        <position position="10"/>
    </location>
    <ligand>
        <name>a divalent metal cation</name>
        <dbReference type="ChEBI" id="CHEBI:60240"/>
    </ligand>
</feature>
<gene>
    <name evidence="7 10" type="primary">ispF</name>
    <name evidence="10" type="ORF">RBB75_02475</name>
</gene>
<dbReference type="HAMAP" id="MF_00107">
    <property type="entry name" value="IspF"/>
    <property type="match status" value="1"/>
</dbReference>
<feature type="binding site" evidence="7">
    <location>
        <begin position="36"/>
        <end position="37"/>
    </location>
    <ligand>
        <name>4-CDP-2-C-methyl-D-erythritol 2-phosphate</name>
        <dbReference type="ChEBI" id="CHEBI:57919"/>
    </ligand>
</feature>
<comment type="function">
    <text evidence="7">Involved in the biosynthesis of isopentenyl diphosphate (IPP) and dimethylallyl diphosphate (DMAPP), two major building blocks of isoprenoid compounds. Catalyzes the conversion of 4-diphosphocytidyl-2-C-methyl-D-erythritol 2-phosphate (CDP-ME2P) to 2-C-methyl-D-erythritol 2,4-cyclodiphosphate (ME-CPP) with a corresponding release of cytidine 5-monophosphate (CMP).</text>
</comment>
<feature type="binding site" evidence="7">
    <location>
        <begin position="10"/>
        <end position="12"/>
    </location>
    <ligand>
        <name>4-CDP-2-C-methyl-D-erythritol 2-phosphate</name>
        <dbReference type="ChEBI" id="CHEBI:57919"/>
    </ligand>
</feature>
<dbReference type="PANTHER" id="PTHR43181">
    <property type="entry name" value="2-C-METHYL-D-ERYTHRITOL 2,4-CYCLODIPHOSPHATE SYNTHASE, CHLOROPLASTIC"/>
    <property type="match status" value="1"/>
</dbReference>
<dbReference type="PROSITE" id="PS01350">
    <property type="entry name" value="ISPF"/>
    <property type="match status" value="1"/>
</dbReference>
<evidence type="ECO:0000256" key="4">
    <source>
        <dbReference type="ARBA" id="ARBA00022723"/>
    </source>
</evidence>
<dbReference type="PANTHER" id="PTHR43181:SF1">
    <property type="entry name" value="2-C-METHYL-D-ERYTHRITOL 2,4-CYCLODIPHOSPHATE SYNTHASE, CHLOROPLASTIC"/>
    <property type="match status" value="1"/>
</dbReference>
<evidence type="ECO:0000259" key="9">
    <source>
        <dbReference type="Pfam" id="PF02542"/>
    </source>
</evidence>
<proteinExistence type="inferred from homology"/>
<comment type="caution">
    <text evidence="7">Lacks conserved residue(s) required for the propagation of feature annotation.</text>
</comment>
<dbReference type="EMBL" id="CP132932">
    <property type="protein sequence ID" value="XCB27197.1"/>
    <property type="molecule type" value="Genomic_DNA"/>
</dbReference>
<feature type="binding site" evidence="7">
    <location>
        <position position="44"/>
    </location>
    <ligand>
        <name>a divalent metal cation</name>
        <dbReference type="ChEBI" id="CHEBI:60240"/>
    </ligand>
</feature>
<dbReference type="GO" id="GO:0019288">
    <property type="term" value="P:isopentenyl diphosphate biosynthetic process, methylerythritol 4-phosphate pathway"/>
    <property type="evidence" value="ECO:0007669"/>
    <property type="project" value="UniProtKB-UniRule"/>
</dbReference>
<accession>A0AAU7ZEQ4</accession>
<keyword evidence="5 7" id="KW-0414">Isoprene biosynthesis</keyword>
<dbReference type="InterPro" id="IPR003526">
    <property type="entry name" value="MECDP_synthase"/>
</dbReference>
<dbReference type="RefSeq" id="WP_353069417.1">
    <property type="nucleotide sequence ID" value="NZ_CP132932.1"/>
</dbReference>
<dbReference type="KEGG" id="temp:RBB75_02475"/>
<evidence type="ECO:0000256" key="2">
    <source>
        <dbReference type="ARBA" id="ARBA00004709"/>
    </source>
</evidence>
<keyword evidence="4 7" id="KW-0479">Metal-binding</keyword>
<evidence type="ECO:0000313" key="10">
    <source>
        <dbReference type="EMBL" id="XCB27197.1"/>
    </source>
</evidence>
<name>A0AAU7ZEQ4_9BACT</name>
<reference evidence="10" key="1">
    <citation type="submission" date="2023-08" db="EMBL/GenBank/DDBJ databases">
        <authorList>
            <person name="Messyasz A."/>
            <person name="Mannisto M.K."/>
            <person name="Kerkhof L.J."/>
            <person name="Haggblom M."/>
        </authorList>
    </citation>
    <scope>NUCLEOTIDE SEQUENCE</scope>
    <source>
        <strain evidence="10">M8UP23</strain>
    </source>
</reference>
<dbReference type="GO" id="GO:0008685">
    <property type="term" value="F:2-C-methyl-D-erythritol 2,4-cyclodiphosphate synthase activity"/>
    <property type="evidence" value="ECO:0007669"/>
    <property type="project" value="UniProtKB-UniRule"/>
</dbReference>
<dbReference type="InterPro" id="IPR020555">
    <property type="entry name" value="MECDP_synthase_CS"/>
</dbReference>
<comment type="similarity">
    <text evidence="7 8">Belongs to the IspF family.</text>
</comment>
<evidence type="ECO:0000256" key="8">
    <source>
        <dbReference type="RuleBase" id="RU004395"/>
    </source>
</evidence>
<feature type="binding site" evidence="7">
    <location>
        <begin position="58"/>
        <end position="60"/>
    </location>
    <ligand>
        <name>4-CDP-2-C-methyl-D-erythritol 2-phosphate</name>
        <dbReference type="ChEBI" id="CHEBI:57919"/>
    </ligand>
</feature>
<dbReference type="NCBIfam" id="TIGR00151">
    <property type="entry name" value="ispF"/>
    <property type="match status" value="1"/>
</dbReference>
<protein>
    <recommendedName>
        <fullName evidence="3 7">2-C-methyl-D-erythritol 2,4-cyclodiphosphate synthase</fullName>
        <shortName evidence="7">MECDP-synthase</shortName>
        <shortName evidence="7">MECPP-synthase</shortName>
        <shortName evidence="7">MECPS</shortName>
        <ecNumber evidence="3 7">4.6.1.12</ecNumber>
    </recommendedName>
</protein>
<evidence type="ECO:0000256" key="6">
    <source>
        <dbReference type="ARBA" id="ARBA00023239"/>
    </source>
</evidence>
<dbReference type="GO" id="GO:0046872">
    <property type="term" value="F:metal ion binding"/>
    <property type="evidence" value="ECO:0007669"/>
    <property type="project" value="UniProtKB-KW"/>
</dbReference>
<keyword evidence="6 7" id="KW-0456">Lyase</keyword>
<dbReference type="AlphaFoldDB" id="A0AAU7ZEQ4"/>
<sequence length="203" mass="20858">MGMRIGYGFDSHAFTAGVPLVIGGLAIEHPEGLAGHSDGDVLLHAITDALLGAVSAGDIGTFFPPSDPRWKGAASSVFLQTALEEVATAGYKIVNIDTVLVMAKPKIVPIAGELRESVAALLGVQPGEVGIKAKTPEGLNQDNVAVAHVTVLLESLGIPEPVGVMAASAENEIDVVVKTLVGDSRSVSALGRKVTPFDTDDLT</sequence>
<evidence type="ECO:0000256" key="5">
    <source>
        <dbReference type="ARBA" id="ARBA00023229"/>
    </source>
</evidence>
<feature type="site" description="Transition state stabilizer" evidence="7">
    <location>
        <position position="135"/>
    </location>
</feature>
<feature type="site" description="Transition state stabilizer" evidence="7">
    <location>
        <position position="36"/>
    </location>
</feature>
<feature type="binding site" evidence="7">
    <location>
        <position position="12"/>
    </location>
    <ligand>
        <name>a divalent metal cation</name>
        <dbReference type="ChEBI" id="CHEBI:60240"/>
    </ligand>
</feature>
<dbReference type="Pfam" id="PF02542">
    <property type="entry name" value="YgbB"/>
    <property type="match status" value="1"/>
</dbReference>